<dbReference type="PROSITE" id="PS50931">
    <property type="entry name" value="HTH_LYSR"/>
    <property type="match status" value="1"/>
</dbReference>
<gene>
    <name evidence="6" type="ORF">DY218_15255</name>
</gene>
<evidence type="ECO:0000256" key="4">
    <source>
        <dbReference type="ARBA" id="ARBA00023163"/>
    </source>
</evidence>
<protein>
    <submittedName>
        <fullName evidence="6">LysR family transcriptional regulator</fullName>
    </submittedName>
</protein>
<dbReference type="AlphaFoldDB" id="A0A372M4L0"/>
<evidence type="ECO:0000313" key="6">
    <source>
        <dbReference type="EMBL" id="RFU85862.1"/>
    </source>
</evidence>
<dbReference type="PANTHER" id="PTHR30346">
    <property type="entry name" value="TRANSCRIPTIONAL DUAL REGULATOR HCAR-RELATED"/>
    <property type="match status" value="1"/>
</dbReference>
<keyword evidence="3" id="KW-0238">DNA-binding</keyword>
<dbReference type="SUPFAM" id="SSF46785">
    <property type="entry name" value="Winged helix' DNA-binding domain"/>
    <property type="match status" value="1"/>
</dbReference>
<sequence>MSTAWLRVFLDVAHHGSFTSAAQELGYTQSAVSRQVAALEAALGGAPLFDRLPRGVRPTAHGWAFLPHAEAVLDRLAHAGRELAALRDVAGGMLRIGAFPTADAALLPRALAAFASRHPKVGIGRVEGLTADLLAGLDAGEIDLAVVSTTAGDPLDAYALHPLLDEPMYVAAPAGHRLAGRRRVRFAELAGEDWISGHPRIERSLLQPAVRAGHRPRVVHIAAEWIAKQGYVAAGLGLALVPALAAESVRPDIALLALHDPDYPPRRVLAATPRGHSVPPAAHAFLNALEAAAHELRTAVEP</sequence>
<organism evidence="6 7">
    <name type="scientific">Streptomyces triticagri</name>
    <dbReference type="NCBI Taxonomy" id="2293568"/>
    <lineage>
        <taxon>Bacteria</taxon>
        <taxon>Bacillati</taxon>
        <taxon>Actinomycetota</taxon>
        <taxon>Actinomycetes</taxon>
        <taxon>Kitasatosporales</taxon>
        <taxon>Streptomycetaceae</taxon>
        <taxon>Streptomyces</taxon>
    </lineage>
</organism>
<evidence type="ECO:0000256" key="2">
    <source>
        <dbReference type="ARBA" id="ARBA00023015"/>
    </source>
</evidence>
<dbReference type="GO" id="GO:0032993">
    <property type="term" value="C:protein-DNA complex"/>
    <property type="evidence" value="ECO:0007669"/>
    <property type="project" value="TreeGrafter"/>
</dbReference>
<keyword evidence="4" id="KW-0804">Transcription</keyword>
<accession>A0A372M4L0</accession>
<evidence type="ECO:0000256" key="3">
    <source>
        <dbReference type="ARBA" id="ARBA00023125"/>
    </source>
</evidence>
<dbReference type="InterPro" id="IPR005119">
    <property type="entry name" value="LysR_subst-bd"/>
</dbReference>
<dbReference type="Gene3D" id="3.40.190.10">
    <property type="entry name" value="Periplasmic binding protein-like II"/>
    <property type="match status" value="2"/>
</dbReference>
<evidence type="ECO:0000256" key="1">
    <source>
        <dbReference type="ARBA" id="ARBA00009437"/>
    </source>
</evidence>
<dbReference type="OrthoDB" id="3286335at2"/>
<evidence type="ECO:0000259" key="5">
    <source>
        <dbReference type="PROSITE" id="PS50931"/>
    </source>
</evidence>
<name>A0A372M4L0_9ACTN</name>
<proteinExistence type="inferred from homology"/>
<dbReference type="PANTHER" id="PTHR30346:SF29">
    <property type="entry name" value="LYSR SUBSTRATE-BINDING"/>
    <property type="match status" value="1"/>
</dbReference>
<dbReference type="SUPFAM" id="SSF53850">
    <property type="entry name" value="Periplasmic binding protein-like II"/>
    <property type="match status" value="1"/>
</dbReference>
<dbReference type="InterPro" id="IPR000847">
    <property type="entry name" value="LysR_HTH_N"/>
</dbReference>
<feature type="domain" description="HTH lysR-type" evidence="5">
    <location>
        <begin position="1"/>
        <end position="59"/>
    </location>
</feature>
<dbReference type="EMBL" id="QUAK01000082">
    <property type="protein sequence ID" value="RFU85862.1"/>
    <property type="molecule type" value="Genomic_DNA"/>
</dbReference>
<dbReference type="Pfam" id="PF00126">
    <property type="entry name" value="HTH_1"/>
    <property type="match status" value="1"/>
</dbReference>
<dbReference type="InterPro" id="IPR036388">
    <property type="entry name" value="WH-like_DNA-bd_sf"/>
</dbReference>
<evidence type="ECO:0000313" key="7">
    <source>
        <dbReference type="Proteomes" id="UP000263094"/>
    </source>
</evidence>
<dbReference type="FunFam" id="1.10.10.10:FF:000001">
    <property type="entry name" value="LysR family transcriptional regulator"/>
    <property type="match status" value="1"/>
</dbReference>
<dbReference type="GO" id="GO:0003700">
    <property type="term" value="F:DNA-binding transcription factor activity"/>
    <property type="evidence" value="ECO:0007669"/>
    <property type="project" value="InterPro"/>
</dbReference>
<dbReference type="InterPro" id="IPR036390">
    <property type="entry name" value="WH_DNA-bd_sf"/>
</dbReference>
<comment type="caution">
    <text evidence="6">The sequence shown here is derived from an EMBL/GenBank/DDBJ whole genome shotgun (WGS) entry which is preliminary data.</text>
</comment>
<dbReference type="Gene3D" id="1.10.10.10">
    <property type="entry name" value="Winged helix-like DNA-binding domain superfamily/Winged helix DNA-binding domain"/>
    <property type="match status" value="1"/>
</dbReference>
<keyword evidence="2" id="KW-0805">Transcription regulation</keyword>
<comment type="similarity">
    <text evidence="1">Belongs to the LysR transcriptional regulatory family.</text>
</comment>
<reference evidence="6 7" key="1">
    <citation type="submission" date="2018-08" db="EMBL/GenBank/DDBJ databases">
        <title>Isolation, diversity and antifungal activity of Actinobacteria from wheat.</title>
        <authorList>
            <person name="Han C."/>
        </authorList>
    </citation>
    <scope>NUCLEOTIDE SEQUENCE [LARGE SCALE GENOMIC DNA]</scope>
    <source>
        <strain evidence="6 7">NEAU-YY421</strain>
    </source>
</reference>
<dbReference type="GO" id="GO:0003677">
    <property type="term" value="F:DNA binding"/>
    <property type="evidence" value="ECO:0007669"/>
    <property type="project" value="UniProtKB-KW"/>
</dbReference>
<dbReference type="Proteomes" id="UP000263094">
    <property type="component" value="Unassembled WGS sequence"/>
</dbReference>
<dbReference type="Pfam" id="PF03466">
    <property type="entry name" value="LysR_substrate"/>
    <property type="match status" value="1"/>
</dbReference>
<keyword evidence="7" id="KW-1185">Reference proteome</keyword>